<sequence length="279" mass="29682">MKPAEFDYKRARTLPEAAEFLAAANGDAKILAGGQSLAPMLNLRLARPLILIDIKRAEGLREVAADDNVMSIGAGWTHAEIEDGAFEDPTRGLMPYVARRIAYRAVRNRGTIGGSLAHADPAADWISTMAALGATLVAQGADGKKRRLAADTFLEGAFQTRLGTNDVLIAIEAPRLSEKARWGYYKICRKSGEFANAIGVAIFDPKNRLSRVLAGATDGPPVLLQETAKALADQGSSAACDHVGTEIAAVLSGHDAVIRQLHVTAVRRALDALAVKPDH</sequence>
<name>A0A1M5QX52_9BRAD</name>
<dbReference type="PANTHER" id="PTHR42659">
    <property type="entry name" value="XANTHINE DEHYDROGENASE SUBUNIT C-RELATED"/>
    <property type="match status" value="1"/>
</dbReference>
<organism evidence="5 6">
    <name type="scientific">Bradyrhizobium erythrophlei</name>
    <dbReference type="NCBI Taxonomy" id="1437360"/>
    <lineage>
        <taxon>Bacteria</taxon>
        <taxon>Pseudomonadati</taxon>
        <taxon>Pseudomonadota</taxon>
        <taxon>Alphaproteobacteria</taxon>
        <taxon>Hyphomicrobiales</taxon>
        <taxon>Nitrobacteraceae</taxon>
        <taxon>Bradyrhizobium</taxon>
    </lineage>
</organism>
<dbReference type="SUPFAM" id="SSF56176">
    <property type="entry name" value="FAD-binding/transporter-associated domain-like"/>
    <property type="match status" value="1"/>
</dbReference>
<dbReference type="InterPro" id="IPR002346">
    <property type="entry name" value="Mopterin_DH_FAD-bd"/>
</dbReference>
<keyword evidence="1" id="KW-0285">Flavoprotein</keyword>
<evidence type="ECO:0000313" key="6">
    <source>
        <dbReference type="Proteomes" id="UP000189796"/>
    </source>
</evidence>
<dbReference type="AlphaFoldDB" id="A0A1M5QX52"/>
<evidence type="ECO:0000313" key="5">
    <source>
        <dbReference type="EMBL" id="SHH18747.1"/>
    </source>
</evidence>
<dbReference type="InterPro" id="IPR016169">
    <property type="entry name" value="FAD-bd_PCMH_sub2"/>
</dbReference>
<dbReference type="InterPro" id="IPR036318">
    <property type="entry name" value="FAD-bd_PCMH-like_sf"/>
</dbReference>
<dbReference type="EMBL" id="LT670817">
    <property type="protein sequence ID" value="SHH18747.1"/>
    <property type="molecule type" value="Genomic_DNA"/>
</dbReference>
<dbReference type="GO" id="GO:0016491">
    <property type="term" value="F:oxidoreductase activity"/>
    <property type="evidence" value="ECO:0007669"/>
    <property type="project" value="UniProtKB-KW"/>
</dbReference>
<reference evidence="5 6" key="1">
    <citation type="submission" date="2016-11" db="EMBL/GenBank/DDBJ databases">
        <authorList>
            <person name="Jaros S."/>
            <person name="Januszkiewicz K."/>
            <person name="Wedrychowicz H."/>
        </authorList>
    </citation>
    <scope>NUCLEOTIDE SEQUENCE [LARGE SCALE GENOMIC DNA]</scope>
    <source>
        <strain evidence="5 6">GAS138</strain>
    </source>
</reference>
<dbReference type="Gene3D" id="3.30.465.10">
    <property type="match status" value="1"/>
</dbReference>
<dbReference type="OrthoDB" id="9793944at2"/>
<gene>
    <name evidence="5" type="ORF">SAMN05443248_3995</name>
</gene>
<accession>A0A1M5QX52</accession>
<dbReference type="PROSITE" id="PS51387">
    <property type="entry name" value="FAD_PCMH"/>
    <property type="match status" value="1"/>
</dbReference>
<evidence type="ECO:0000256" key="1">
    <source>
        <dbReference type="ARBA" id="ARBA00022630"/>
    </source>
</evidence>
<keyword evidence="2" id="KW-0274">FAD</keyword>
<dbReference type="InterPro" id="IPR051312">
    <property type="entry name" value="Diverse_Substr_Oxidored"/>
</dbReference>
<keyword evidence="3" id="KW-0560">Oxidoreductase</keyword>
<feature type="domain" description="FAD-binding PCMH-type" evidence="4">
    <location>
        <begin position="1"/>
        <end position="178"/>
    </location>
</feature>
<dbReference type="GO" id="GO:0071949">
    <property type="term" value="F:FAD binding"/>
    <property type="evidence" value="ECO:0007669"/>
    <property type="project" value="InterPro"/>
</dbReference>
<protein>
    <submittedName>
        <fullName evidence="5">Carbon-monoxide dehydrogenase medium subunit</fullName>
    </submittedName>
</protein>
<evidence type="ECO:0000256" key="2">
    <source>
        <dbReference type="ARBA" id="ARBA00022827"/>
    </source>
</evidence>
<dbReference type="Proteomes" id="UP000189796">
    <property type="component" value="Chromosome I"/>
</dbReference>
<evidence type="ECO:0000256" key="3">
    <source>
        <dbReference type="ARBA" id="ARBA00023002"/>
    </source>
</evidence>
<dbReference type="PANTHER" id="PTHR42659:SF2">
    <property type="entry name" value="XANTHINE DEHYDROGENASE SUBUNIT C-RELATED"/>
    <property type="match status" value="1"/>
</dbReference>
<dbReference type="RefSeq" id="WP_079602876.1">
    <property type="nucleotide sequence ID" value="NZ_LT670817.1"/>
</dbReference>
<dbReference type="Gene3D" id="3.30.43.10">
    <property type="entry name" value="Uridine Diphospho-n-acetylenolpyruvylglucosamine Reductase, domain 2"/>
    <property type="match status" value="1"/>
</dbReference>
<dbReference type="InterPro" id="IPR016166">
    <property type="entry name" value="FAD-bd_PCMH"/>
</dbReference>
<dbReference type="Pfam" id="PF00941">
    <property type="entry name" value="FAD_binding_5"/>
    <property type="match status" value="1"/>
</dbReference>
<evidence type="ECO:0000259" key="4">
    <source>
        <dbReference type="PROSITE" id="PS51387"/>
    </source>
</evidence>
<proteinExistence type="predicted"/>
<dbReference type="InterPro" id="IPR016167">
    <property type="entry name" value="FAD-bd_PCMH_sub1"/>
</dbReference>